<dbReference type="Pfam" id="PF06429">
    <property type="entry name" value="Flg_bbr_C"/>
    <property type="match status" value="1"/>
</dbReference>
<accession>A0A1N7MDJ3</accession>
<proteinExistence type="inferred from homology"/>
<protein>
    <recommendedName>
        <fullName evidence="2">Flagellar basal-body/hook protein C-terminal domain-containing protein</fullName>
    </recommendedName>
</protein>
<sequence length="83" mass="8420">MNIGSTAGSTFATAAYGVSQGTDQVAKAAQTVVETTTERPVEGTGDLASAMTDMKQGQQATDANAKVLQAADRQLGSLIDTQA</sequence>
<dbReference type="RefSeq" id="WP_076515412.1">
    <property type="nucleotide sequence ID" value="NZ_FTOH01000005.1"/>
</dbReference>
<dbReference type="EMBL" id="FTOH01000005">
    <property type="protein sequence ID" value="SIS84069.1"/>
    <property type="molecule type" value="Genomic_DNA"/>
</dbReference>
<dbReference type="Proteomes" id="UP000185639">
    <property type="component" value="Unassembled WGS sequence"/>
</dbReference>
<gene>
    <name evidence="3" type="ORF">SAMN05421686_105109</name>
</gene>
<keyword evidence="4" id="KW-1185">Reference proteome</keyword>
<name>A0A1N7MDJ3_9GAMM</name>
<feature type="domain" description="Flagellar basal-body/hook protein C-terminal" evidence="2">
    <location>
        <begin position="46"/>
        <end position="80"/>
    </location>
</feature>
<evidence type="ECO:0000313" key="3">
    <source>
        <dbReference type="EMBL" id="SIS84069.1"/>
    </source>
</evidence>
<dbReference type="OrthoDB" id="6121520at2"/>
<evidence type="ECO:0000256" key="1">
    <source>
        <dbReference type="ARBA" id="ARBA00009677"/>
    </source>
</evidence>
<dbReference type="AlphaFoldDB" id="A0A1N7MDJ3"/>
<dbReference type="InterPro" id="IPR010930">
    <property type="entry name" value="Flg_bb/hook_C_dom"/>
</dbReference>
<comment type="similarity">
    <text evidence="1">Belongs to the flagella basal body rod proteins family.</text>
</comment>
<evidence type="ECO:0000259" key="2">
    <source>
        <dbReference type="Pfam" id="PF06429"/>
    </source>
</evidence>
<organism evidence="3 4">
    <name type="scientific">Thalassolituus maritimus</name>
    <dbReference type="NCBI Taxonomy" id="484498"/>
    <lineage>
        <taxon>Bacteria</taxon>
        <taxon>Pseudomonadati</taxon>
        <taxon>Pseudomonadota</taxon>
        <taxon>Gammaproteobacteria</taxon>
        <taxon>Oceanospirillales</taxon>
        <taxon>Oceanospirillaceae</taxon>
        <taxon>Thalassolituus</taxon>
    </lineage>
</organism>
<evidence type="ECO:0000313" key="4">
    <source>
        <dbReference type="Proteomes" id="UP000185639"/>
    </source>
</evidence>
<dbReference type="STRING" id="484498.SAMN05421686_105109"/>
<reference evidence="4" key="1">
    <citation type="submission" date="2017-01" db="EMBL/GenBank/DDBJ databases">
        <authorList>
            <person name="Varghese N."/>
            <person name="Submissions S."/>
        </authorList>
    </citation>
    <scope>NUCLEOTIDE SEQUENCE [LARGE SCALE GENOMIC DNA]</scope>
    <source>
        <strain evidence="4">DSM 24913</strain>
    </source>
</reference>